<protein>
    <recommendedName>
        <fullName evidence="4">Spirocyclase, AveC family</fullName>
    </recommendedName>
</protein>
<dbReference type="Pfam" id="PF17198">
    <property type="entry name" value="AveC_like"/>
    <property type="match status" value="1"/>
</dbReference>
<dbReference type="InterPro" id="IPR033459">
    <property type="entry name" value="AveC-like"/>
</dbReference>
<evidence type="ECO:0000256" key="1">
    <source>
        <dbReference type="SAM" id="Phobius"/>
    </source>
</evidence>
<reference evidence="3" key="1">
    <citation type="submission" date="2015-07" db="EMBL/GenBank/DDBJ databases">
        <title>Draft genome sequence of Streptomyces sp. CMAA 1322, a bacterium isolated from Caatinga biome, from dry forest semiarid of Brazil.</title>
        <authorList>
            <person name="Santos S.N."/>
            <person name="Gacesa R."/>
            <person name="Taketani R.G."/>
            <person name="Long P.F."/>
            <person name="Melo I.S."/>
        </authorList>
    </citation>
    <scope>NUCLEOTIDE SEQUENCE [LARGE SCALE GENOMIC DNA]</scope>
    <source>
        <strain evidence="3">CMAA 1322</strain>
    </source>
</reference>
<name>A0A0K9XCH8_9ACTN</name>
<dbReference type="EMBL" id="LFXA01000012">
    <property type="protein sequence ID" value="KNB50908.1"/>
    <property type="molecule type" value="Genomic_DNA"/>
</dbReference>
<dbReference type="AlphaFoldDB" id="A0A0K9XCH8"/>
<feature type="transmembrane region" description="Helical" evidence="1">
    <location>
        <begin position="214"/>
        <end position="235"/>
    </location>
</feature>
<comment type="caution">
    <text evidence="2">The sequence shown here is derived from an EMBL/GenBank/DDBJ whole genome shotgun (WGS) entry which is preliminary data.</text>
</comment>
<keyword evidence="3" id="KW-1185">Reference proteome</keyword>
<keyword evidence="1" id="KW-0812">Transmembrane</keyword>
<accession>A0A0K9XCH8</accession>
<organism evidence="2 3">
    <name type="scientific">Streptomyces caatingaensis</name>
    <dbReference type="NCBI Taxonomy" id="1678637"/>
    <lineage>
        <taxon>Bacteria</taxon>
        <taxon>Bacillati</taxon>
        <taxon>Actinomycetota</taxon>
        <taxon>Actinomycetes</taxon>
        <taxon>Kitasatosporales</taxon>
        <taxon>Streptomycetaceae</taxon>
        <taxon>Streptomyces</taxon>
    </lineage>
</organism>
<feature type="transmembrane region" description="Helical" evidence="1">
    <location>
        <begin position="136"/>
        <end position="154"/>
    </location>
</feature>
<keyword evidence="1" id="KW-0472">Membrane</keyword>
<evidence type="ECO:0000313" key="3">
    <source>
        <dbReference type="Proteomes" id="UP000037288"/>
    </source>
</evidence>
<evidence type="ECO:0008006" key="4">
    <source>
        <dbReference type="Google" id="ProtNLM"/>
    </source>
</evidence>
<evidence type="ECO:0000313" key="2">
    <source>
        <dbReference type="EMBL" id="KNB50908.1"/>
    </source>
</evidence>
<sequence length="300" mass="32474">MGWAAIGAAGVACQLWVFARWAADGNAHAYPAGGYTIPTALKIATRVAEAVLLAGCAGTAWWSWRRSRTAGRVTLPAALFAGCCLSFWQDGYLNASTHTIGHNRYGLNVLSWGPYLPGWSGPQAGVRAEVESLLTIGAYLALILWIFMGVTIATRVRRRRPQWSRARVATVTALACLVLDIPMEQTYQRVGGYGYVYALPHLTLFEGHYYQLPLSSPVSMIFLVVMPMVLMTLYAPPGREVWILEGSLRLPRPAQGGVRLLAGVGYMTVAVAAALVFITVPALTIGHPVGFPIWFSPPAT</sequence>
<gene>
    <name evidence="2" type="ORF">AC230_19120</name>
</gene>
<keyword evidence="1" id="KW-1133">Transmembrane helix</keyword>
<dbReference type="PATRIC" id="fig|1678637.3.peg.4108"/>
<dbReference type="Proteomes" id="UP000037288">
    <property type="component" value="Unassembled WGS sequence"/>
</dbReference>
<proteinExistence type="predicted"/>
<feature type="transmembrane region" description="Helical" evidence="1">
    <location>
        <begin position="256"/>
        <end position="278"/>
    </location>
</feature>